<accession>A0A8K0SGN8</accession>
<name>A0A8K0SGN8_9HYPO</name>
<reference evidence="1" key="1">
    <citation type="journal article" date="2021" name="Nat. Commun.">
        <title>Genetic determinants of endophytism in the Arabidopsis root mycobiome.</title>
        <authorList>
            <person name="Mesny F."/>
            <person name="Miyauchi S."/>
            <person name="Thiergart T."/>
            <person name="Pickel B."/>
            <person name="Atanasova L."/>
            <person name="Karlsson M."/>
            <person name="Huettel B."/>
            <person name="Barry K.W."/>
            <person name="Haridas S."/>
            <person name="Chen C."/>
            <person name="Bauer D."/>
            <person name="Andreopoulos W."/>
            <person name="Pangilinan J."/>
            <person name="LaButti K."/>
            <person name="Riley R."/>
            <person name="Lipzen A."/>
            <person name="Clum A."/>
            <person name="Drula E."/>
            <person name="Henrissat B."/>
            <person name="Kohler A."/>
            <person name="Grigoriev I.V."/>
            <person name="Martin F.M."/>
            <person name="Hacquard S."/>
        </authorList>
    </citation>
    <scope>NUCLEOTIDE SEQUENCE</scope>
    <source>
        <strain evidence="1">MPI-CAGE-CH-0235</strain>
    </source>
</reference>
<organism evidence="1 2">
    <name type="scientific">Stachybotrys elegans</name>
    <dbReference type="NCBI Taxonomy" id="80388"/>
    <lineage>
        <taxon>Eukaryota</taxon>
        <taxon>Fungi</taxon>
        <taxon>Dikarya</taxon>
        <taxon>Ascomycota</taxon>
        <taxon>Pezizomycotina</taxon>
        <taxon>Sordariomycetes</taxon>
        <taxon>Hypocreomycetidae</taxon>
        <taxon>Hypocreales</taxon>
        <taxon>Stachybotryaceae</taxon>
        <taxon>Stachybotrys</taxon>
    </lineage>
</organism>
<evidence type="ECO:0000313" key="1">
    <source>
        <dbReference type="EMBL" id="KAH7309455.1"/>
    </source>
</evidence>
<gene>
    <name evidence="1" type="ORF">B0I35DRAFT_440010</name>
</gene>
<sequence length="81" mass="9004">MAHERMHGILPLAWLPGGGAGRSLCEGWRCTRLDSEVLSFSLLDCCAACTPRSDLCARCYVRACTSLLRRGLNFSSTYTYR</sequence>
<dbReference type="AlphaFoldDB" id="A0A8K0SGN8"/>
<dbReference type="Proteomes" id="UP000813444">
    <property type="component" value="Unassembled WGS sequence"/>
</dbReference>
<comment type="caution">
    <text evidence="1">The sequence shown here is derived from an EMBL/GenBank/DDBJ whole genome shotgun (WGS) entry which is preliminary data.</text>
</comment>
<protein>
    <submittedName>
        <fullName evidence="1">Uncharacterized protein</fullName>
    </submittedName>
</protein>
<dbReference type="EMBL" id="JAGPNK010000013">
    <property type="protein sequence ID" value="KAH7309455.1"/>
    <property type="molecule type" value="Genomic_DNA"/>
</dbReference>
<evidence type="ECO:0000313" key="2">
    <source>
        <dbReference type="Proteomes" id="UP000813444"/>
    </source>
</evidence>
<proteinExistence type="predicted"/>
<keyword evidence="2" id="KW-1185">Reference proteome</keyword>